<gene>
    <name evidence="8" type="ORF">ACFQ5P_07410</name>
</gene>
<evidence type="ECO:0000256" key="4">
    <source>
        <dbReference type="ARBA" id="ARBA00022496"/>
    </source>
</evidence>
<dbReference type="PANTHER" id="PTHR30532:SF1">
    <property type="entry name" value="IRON(3+)-HYDROXAMATE-BINDING PROTEIN FHUD"/>
    <property type="match status" value="1"/>
</dbReference>
<dbReference type="Pfam" id="PF01497">
    <property type="entry name" value="Peripla_BP_2"/>
    <property type="match status" value="1"/>
</dbReference>
<dbReference type="RefSeq" id="WP_207392387.1">
    <property type="nucleotide sequence ID" value="NZ_CBCSAJ010000002.1"/>
</dbReference>
<feature type="signal peptide" evidence="6">
    <location>
        <begin position="1"/>
        <end position="36"/>
    </location>
</feature>
<protein>
    <submittedName>
        <fullName evidence="8">Iron-siderophore ABC transporter substrate-binding protein</fullName>
    </submittedName>
</protein>
<evidence type="ECO:0000256" key="3">
    <source>
        <dbReference type="ARBA" id="ARBA00022448"/>
    </source>
</evidence>
<evidence type="ECO:0000256" key="2">
    <source>
        <dbReference type="ARBA" id="ARBA00008814"/>
    </source>
</evidence>
<evidence type="ECO:0000256" key="6">
    <source>
        <dbReference type="SAM" id="SignalP"/>
    </source>
</evidence>
<evidence type="ECO:0000256" key="5">
    <source>
        <dbReference type="ARBA" id="ARBA00022729"/>
    </source>
</evidence>
<evidence type="ECO:0000256" key="1">
    <source>
        <dbReference type="ARBA" id="ARBA00004196"/>
    </source>
</evidence>
<dbReference type="CDD" id="cd01146">
    <property type="entry name" value="FhuD"/>
    <property type="match status" value="1"/>
</dbReference>
<evidence type="ECO:0000313" key="8">
    <source>
        <dbReference type="EMBL" id="MFD1481116.1"/>
    </source>
</evidence>
<sequence>MRGGPPFLGVRPPAPTRRRFLTAAGLMLAAALPARAALPGGARPPRLAAIDWAMLETALAIGHVPVAATELIRFRTESGLTLPGDVTDLGLRGAPNFELLQLSRPDLILSSPYYTRYQAQLQAIAPVLSLPFFLPGEAPLPYALDAVTTLAARLDDAPAGADALDRADARLDDLALRLARFRDRPVALVNLGDARHLRAFGHDSLFGSTLTRLSLRNAWTGATAFSFLAPVPLERLAEMPEARLAIIGDIPPEAQRGLARSHLWRALPAVRAGRVLHLPQMNPYGGLPSALRFAGALADALEGSA</sequence>
<keyword evidence="4" id="KW-0406">Ion transport</keyword>
<dbReference type="InterPro" id="IPR051313">
    <property type="entry name" value="Bact_iron-sidero_bind"/>
</dbReference>
<dbReference type="InterPro" id="IPR002491">
    <property type="entry name" value="ABC_transptr_periplasmic_BD"/>
</dbReference>
<dbReference type="SUPFAM" id="SSF53807">
    <property type="entry name" value="Helical backbone' metal receptor"/>
    <property type="match status" value="1"/>
</dbReference>
<keyword evidence="4" id="KW-0410">Iron transport</keyword>
<feature type="chain" id="PRO_5045733044" evidence="6">
    <location>
        <begin position="37"/>
        <end position="305"/>
    </location>
</feature>
<dbReference type="EMBL" id="JBHTOQ010000018">
    <property type="protein sequence ID" value="MFD1481116.1"/>
    <property type="molecule type" value="Genomic_DNA"/>
</dbReference>
<dbReference type="Proteomes" id="UP001597302">
    <property type="component" value="Unassembled WGS sequence"/>
</dbReference>
<evidence type="ECO:0000259" key="7">
    <source>
        <dbReference type="PROSITE" id="PS50983"/>
    </source>
</evidence>
<dbReference type="Gene3D" id="3.40.50.1980">
    <property type="entry name" value="Nitrogenase molybdenum iron protein domain"/>
    <property type="match status" value="2"/>
</dbReference>
<comment type="caution">
    <text evidence="8">The sequence shown here is derived from an EMBL/GenBank/DDBJ whole genome shotgun (WGS) entry which is preliminary data.</text>
</comment>
<name>A0ABW4DXU3_9RHOB</name>
<keyword evidence="5 6" id="KW-0732">Signal</keyword>
<dbReference type="InterPro" id="IPR006311">
    <property type="entry name" value="TAT_signal"/>
</dbReference>
<feature type="domain" description="Fe/B12 periplasmic-binding" evidence="7">
    <location>
        <begin position="46"/>
        <end position="305"/>
    </location>
</feature>
<proteinExistence type="inferred from homology"/>
<keyword evidence="4" id="KW-0408">Iron</keyword>
<keyword evidence="9" id="KW-1185">Reference proteome</keyword>
<accession>A0ABW4DXU3</accession>
<comment type="similarity">
    <text evidence="2">Belongs to the bacterial solute-binding protein 8 family.</text>
</comment>
<comment type="subcellular location">
    <subcellularLocation>
        <location evidence="1">Cell envelope</location>
    </subcellularLocation>
</comment>
<reference evidence="9" key="1">
    <citation type="journal article" date="2019" name="Int. J. Syst. Evol. Microbiol.">
        <title>The Global Catalogue of Microorganisms (GCM) 10K type strain sequencing project: providing services to taxonomists for standard genome sequencing and annotation.</title>
        <authorList>
            <consortium name="The Broad Institute Genomics Platform"/>
            <consortium name="The Broad Institute Genome Sequencing Center for Infectious Disease"/>
            <person name="Wu L."/>
            <person name="Ma J."/>
        </authorList>
    </citation>
    <scope>NUCLEOTIDE SEQUENCE [LARGE SCALE GENOMIC DNA]</scope>
    <source>
        <strain evidence="9">CCM 8875</strain>
    </source>
</reference>
<dbReference type="PROSITE" id="PS51318">
    <property type="entry name" value="TAT"/>
    <property type="match status" value="1"/>
</dbReference>
<dbReference type="PANTHER" id="PTHR30532">
    <property type="entry name" value="IRON III DICITRATE-BINDING PERIPLASMIC PROTEIN"/>
    <property type="match status" value="1"/>
</dbReference>
<keyword evidence="3" id="KW-0813">Transport</keyword>
<dbReference type="PROSITE" id="PS50983">
    <property type="entry name" value="FE_B12_PBP"/>
    <property type="match status" value="1"/>
</dbReference>
<organism evidence="8 9">
    <name type="scientific">Paracoccus nototheniae</name>
    <dbReference type="NCBI Taxonomy" id="2489002"/>
    <lineage>
        <taxon>Bacteria</taxon>
        <taxon>Pseudomonadati</taxon>
        <taxon>Pseudomonadota</taxon>
        <taxon>Alphaproteobacteria</taxon>
        <taxon>Rhodobacterales</taxon>
        <taxon>Paracoccaceae</taxon>
        <taxon>Paracoccus</taxon>
    </lineage>
</organism>
<dbReference type="PRINTS" id="PR01715">
    <property type="entry name" value="FERRIBNDNGPP"/>
</dbReference>
<evidence type="ECO:0000313" key="9">
    <source>
        <dbReference type="Proteomes" id="UP001597302"/>
    </source>
</evidence>